<dbReference type="Proteomes" id="UP000249873">
    <property type="component" value="Chromosome"/>
</dbReference>
<dbReference type="RefSeq" id="WP_111374008.1">
    <property type="nucleotide sequence ID" value="NZ_CP029480.1"/>
</dbReference>
<dbReference type="SUPFAM" id="SSF55961">
    <property type="entry name" value="Bet v1-like"/>
    <property type="match status" value="1"/>
</dbReference>
<organism evidence="3 4">
    <name type="scientific">Arcticibacterium luteifluviistationis</name>
    <dbReference type="NCBI Taxonomy" id="1784714"/>
    <lineage>
        <taxon>Bacteria</taxon>
        <taxon>Pseudomonadati</taxon>
        <taxon>Bacteroidota</taxon>
        <taxon>Cytophagia</taxon>
        <taxon>Cytophagales</taxon>
        <taxon>Leadbetterellaceae</taxon>
        <taxon>Arcticibacterium</taxon>
    </lineage>
</organism>
<comment type="similarity">
    <text evidence="1">Belongs to the AHA1 family.</text>
</comment>
<dbReference type="CDD" id="cd08897">
    <property type="entry name" value="SRPBCC_CalC_Aha1-like_4"/>
    <property type="match status" value="1"/>
</dbReference>
<proteinExistence type="inferred from homology"/>
<dbReference type="OrthoDB" id="384974at2"/>
<reference evidence="3 4" key="1">
    <citation type="submission" date="2018-05" db="EMBL/GenBank/DDBJ databases">
        <title>Complete genome sequence of Arcticibacterium luteifluviistationis SM1504T, a cytophagaceae bacterium isolated from Arctic surface seawater.</title>
        <authorList>
            <person name="Li Y."/>
            <person name="Qin Q.-L."/>
        </authorList>
    </citation>
    <scope>NUCLEOTIDE SEQUENCE [LARGE SCALE GENOMIC DNA]</scope>
    <source>
        <strain evidence="3 4">SM1504</strain>
    </source>
</reference>
<dbReference type="InterPro" id="IPR023393">
    <property type="entry name" value="START-like_dom_sf"/>
</dbReference>
<feature type="domain" description="Activator of Hsp90 ATPase homologue 1/2-like C-terminal" evidence="2">
    <location>
        <begin position="13"/>
        <end position="135"/>
    </location>
</feature>
<evidence type="ECO:0000313" key="3">
    <source>
        <dbReference type="EMBL" id="AWW00642.1"/>
    </source>
</evidence>
<evidence type="ECO:0000259" key="2">
    <source>
        <dbReference type="Pfam" id="PF08327"/>
    </source>
</evidence>
<dbReference type="EMBL" id="CP029480">
    <property type="protein sequence ID" value="AWW00642.1"/>
    <property type="molecule type" value="Genomic_DNA"/>
</dbReference>
<accession>A0A2Z4GHI8</accession>
<gene>
    <name evidence="3" type="ORF">DJ013_21625</name>
</gene>
<dbReference type="InterPro" id="IPR013538">
    <property type="entry name" value="ASHA1/2-like_C"/>
</dbReference>
<name>A0A2Z4GHI8_9BACT</name>
<keyword evidence="4" id="KW-1185">Reference proteome</keyword>
<sequence>MNKDTILVETTINASLEKVWESWVIPTHIMNWNNASEDWHTPAASNDLKVGGKFSYTMAAKDGSFSFDLGGVYTAIVKKELISYELADGRKVRVEFMKMENGVKIIELFEPESENPSKMQKAGWQAILDSFKKYTEALA</sequence>
<evidence type="ECO:0000256" key="1">
    <source>
        <dbReference type="ARBA" id="ARBA00006817"/>
    </source>
</evidence>
<dbReference type="AlphaFoldDB" id="A0A2Z4GHI8"/>
<protein>
    <submittedName>
        <fullName evidence="3">Polyketide cyclase</fullName>
    </submittedName>
</protein>
<dbReference type="Pfam" id="PF08327">
    <property type="entry name" value="AHSA1"/>
    <property type="match status" value="1"/>
</dbReference>
<dbReference type="KEGG" id="als:DJ013_21625"/>
<evidence type="ECO:0000313" key="4">
    <source>
        <dbReference type="Proteomes" id="UP000249873"/>
    </source>
</evidence>
<dbReference type="Gene3D" id="3.30.530.20">
    <property type="match status" value="1"/>
</dbReference>